<evidence type="ECO:0000313" key="7">
    <source>
        <dbReference type="EMBL" id="EHP39798.1"/>
    </source>
</evidence>
<protein>
    <submittedName>
        <fullName evidence="7">LysR family transcriptional regulator</fullName>
    </submittedName>
</protein>
<dbReference type="Proteomes" id="UP000005808">
    <property type="component" value="Unassembled WGS sequence"/>
</dbReference>
<evidence type="ECO:0000256" key="1">
    <source>
        <dbReference type="ARBA" id="ARBA00009437"/>
    </source>
</evidence>
<dbReference type="InterPro" id="IPR036390">
    <property type="entry name" value="WH_DNA-bd_sf"/>
</dbReference>
<dbReference type="Pfam" id="PF03466">
    <property type="entry name" value="LysR_substrate"/>
    <property type="match status" value="1"/>
</dbReference>
<dbReference type="SUPFAM" id="SSF53850">
    <property type="entry name" value="Periplasmic binding protein-like II"/>
    <property type="match status" value="1"/>
</dbReference>
<evidence type="ECO:0000259" key="6">
    <source>
        <dbReference type="PROSITE" id="PS50931"/>
    </source>
</evidence>
<accession>H1SCH3</accession>
<keyword evidence="3" id="KW-0238">DNA-binding</keyword>
<dbReference type="InterPro" id="IPR050950">
    <property type="entry name" value="HTH-type_LysR_regulators"/>
</dbReference>
<organism evidence="7 8">
    <name type="scientific">Cupriavidus basilensis OR16</name>
    <dbReference type="NCBI Taxonomy" id="1127483"/>
    <lineage>
        <taxon>Bacteria</taxon>
        <taxon>Pseudomonadati</taxon>
        <taxon>Pseudomonadota</taxon>
        <taxon>Betaproteobacteria</taxon>
        <taxon>Burkholderiales</taxon>
        <taxon>Burkholderiaceae</taxon>
        <taxon>Cupriavidus</taxon>
    </lineage>
</organism>
<dbReference type="SUPFAM" id="SSF46785">
    <property type="entry name" value="Winged helix' DNA-binding domain"/>
    <property type="match status" value="1"/>
</dbReference>
<dbReference type="PROSITE" id="PS50931">
    <property type="entry name" value="HTH_LYSR"/>
    <property type="match status" value="1"/>
</dbReference>
<dbReference type="InterPro" id="IPR000847">
    <property type="entry name" value="LysR_HTH_N"/>
</dbReference>
<dbReference type="InterPro" id="IPR005119">
    <property type="entry name" value="LysR_subst-bd"/>
</dbReference>
<feature type="region of interest" description="Disordered" evidence="5">
    <location>
        <begin position="270"/>
        <end position="297"/>
    </location>
</feature>
<dbReference type="FunFam" id="1.10.10.10:FF:000001">
    <property type="entry name" value="LysR family transcriptional regulator"/>
    <property type="match status" value="1"/>
</dbReference>
<proteinExistence type="inferred from homology"/>
<keyword evidence="4" id="KW-0804">Transcription</keyword>
<dbReference type="AlphaFoldDB" id="H1SCH3"/>
<dbReference type="Pfam" id="PF00126">
    <property type="entry name" value="HTH_1"/>
    <property type="match status" value="1"/>
</dbReference>
<gene>
    <name evidence="7" type="ORF">OR16_29614</name>
</gene>
<dbReference type="InterPro" id="IPR036388">
    <property type="entry name" value="WH-like_DNA-bd_sf"/>
</dbReference>
<dbReference type="PATRIC" id="fig|1127483.3.peg.5913"/>
<dbReference type="GO" id="GO:0003677">
    <property type="term" value="F:DNA binding"/>
    <property type="evidence" value="ECO:0007669"/>
    <property type="project" value="UniProtKB-KW"/>
</dbReference>
<comment type="similarity">
    <text evidence="1">Belongs to the LysR transcriptional regulatory family.</text>
</comment>
<feature type="compositionally biased region" description="Gly residues" evidence="5">
    <location>
        <begin position="282"/>
        <end position="291"/>
    </location>
</feature>
<evidence type="ECO:0000256" key="5">
    <source>
        <dbReference type="SAM" id="MobiDB-lite"/>
    </source>
</evidence>
<feature type="domain" description="HTH lysR-type" evidence="6">
    <location>
        <begin position="4"/>
        <end position="61"/>
    </location>
</feature>
<evidence type="ECO:0000256" key="3">
    <source>
        <dbReference type="ARBA" id="ARBA00023125"/>
    </source>
</evidence>
<dbReference type="PANTHER" id="PTHR30419:SF2">
    <property type="entry name" value="LYSR FAMILY TRANSCRIPTIONAL REGULATOR"/>
    <property type="match status" value="1"/>
</dbReference>
<name>H1SCH3_9BURK</name>
<evidence type="ECO:0000313" key="8">
    <source>
        <dbReference type="Proteomes" id="UP000005808"/>
    </source>
</evidence>
<dbReference type="GO" id="GO:0005829">
    <property type="term" value="C:cytosol"/>
    <property type="evidence" value="ECO:0007669"/>
    <property type="project" value="TreeGrafter"/>
</dbReference>
<keyword evidence="2" id="KW-0805">Transcription regulation</keyword>
<dbReference type="GO" id="GO:0003700">
    <property type="term" value="F:DNA-binding transcription factor activity"/>
    <property type="evidence" value="ECO:0007669"/>
    <property type="project" value="InterPro"/>
</dbReference>
<evidence type="ECO:0000256" key="4">
    <source>
        <dbReference type="ARBA" id="ARBA00023163"/>
    </source>
</evidence>
<evidence type="ECO:0000256" key="2">
    <source>
        <dbReference type="ARBA" id="ARBA00023015"/>
    </source>
</evidence>
<comment type="caution">
    <text evidence="7">The sequence shown here is derived from an EMBL/GenBank/DDBJ whole genome shotgun (WGS) entry which is preliminary data.</text>
</comment>
<dbReference type="EMBL" id="AHJE01000082">
    <property type="protein sequence ID" value="EHP39798.1"/>
    <property type="molecule type" value="Genomic_DNA"/>
</dbReference>
<dbReference type="Gene3D" id="3.40.190.290">
    <property type="match status" value="1"/>
</dbReference>
<dbReference type="Gene3D" id="1.10.10.10">
    <property type="entry name" value="Winged helix-like DNA-binding domain superfamily/Winged helix DNA-binding domain"/>
    <property type="match status" value="1"/>
</dbReference>
<dbReference type="PANTHER" id="PTHR30419">
    <property type="entry name" value="HTH-TYPE TRANSCRIPTIONAL REGULATOR YBHD"/>
    <property type="match status" value="1"/>
</dbReference>
<sequence length="319" mass="34620">MRDLDLTSLRLFVAVCETRNMARAGEQQHIVASAISKRLAQLEDTVGVTLFERRRRGVIPTAAGEILLEHARAMLAAADRVERDMADYGTGIKGQVRLLATVSCMAESLPDDIASFLQVPEHRDIRVTVEESLSRDLVRSLREGSAPLGICWDAADLEGLQTRPYRSDALAAIVHPEHPLASQPDCTFEQTLEFDHIGLPGQTAVHTMLARAAAIIGKPMAYRVVVSSFDASLRCVRANLGLAIVPREVVEPNSASFGVRVTPLPLRNLLPRRGKPLPSGKTAGGLSGTKGGSLTARRPALPLEPQRVALRGRLRLVSR</sequence>
<reference evidence="7 8" key="1">
    <citation type="journal article" date="2012" name="J. Bacteriol.">
        <title>De Novo Genome Project of Cupriavidus basilensis OR16.</title>
        <authorList>
            <person name="Cserhati M."/>
            <person name="Kriszt B."/>
            <person name="Szoboszlay S."/>
            <person name="Toth A."/>
            <person name="Szabo I."/>
            <person name="Tancsics A."/>
            <person name="Nagy I."/>
            <person name="Horvath B."/>
            <person name="Nagy I."/>
            <person name="Kukolya J."/>
        </authorList>
    </citation>
    <scope>NUCLEOTIDE SEQUENCE [LARGE SCALE GENOMIC DNA]</scope>
    <source>
        <strain evidence="7 8">OR16</strain>
    </source>
</reference>